<name>A0A1V0UME0_STRVN</name>
<dbReference type="Proteomes" id="UP000192445">
    <property type="component" value="Chromosome"/>
</dbReference>
<organism evidence="2 3">
    <name type="scientific">Streptomyces violaceoruber</name>
    <dbReference type="NCBI Taxonomy" id="1935"/>
    <lineage>
        <taxon>Bacteria</taxon>
        <taxon>Bacillati</taxon>
        <taxon>Actinomycetota</taxon>
        <taxon>Actinomycetes</taxon>
        <taxon>Kitasatosporales</taxon>
        <taxon>Streptomycetaceae</taxon>
        <taxon>Streptomyces</taxon>
        <taxon>Streptomyces violaceoruber group</taxon>
    </lineage>
</organism>
<dbReference type="KEGG" id="svu:B1H20_18925"/>
<feature type="region of interest" description="Disordered" evidence="1">
    <location>
        <begin position="141"/>
        <end position="170"/>
    </location>
</feature>
<dbReference type="EMBL" id="CP020570">
    <property type="protein sequence ID" value="ARF66277.1"/>
    <property type="molecule type" value="Genomic_DNA"/>
</dbReference>
<evidence type="ECO:0000256" key="1">
    <source>
        <dbReference type="SAM" id="MobiDB-lite"/>
    </source>
</evidence>
<accession>A0A1V0UME0</accession>
<dbReference type="AlphaFoldDB" id="A0A1V0UME0"/>
<gene>
    <name evidence="2" type="ORF">B1H20_18925</name>
</gene>
<proteinExistence type="predicted"/>
<protein>
    <submittedName>
        <fullName evidence="2">Uncharacterized protein</fullName>
    </submittedName>
</protein>
<dbReference type="OrthoDB" id="3427655at2"/>
<dbReference type="RefSeq" id="WP_030334026.1">
    <property type="nucleotide sequence ID" value="NZ_CP020570.1"/>
</dbReference>
<evidence type="ECO:0000313" key="3">
    <source>
        <dbReference type="Proteomes" id="UP000192445"/>
    </source>
</evidence>
<evidence type="ECO:0000313" key="2">
    <source>
        <dbReference type="EMBL" id="ARF66277.1"/>
    </source>
</evidence>
<sequence>MILASLALSLPALSGCSSSWFCQDTTAERGEAGRKVQVVDTDGQTLGVTVEVVGWRLTPHPQVPADGDKVHFDYRFDGTGEPRGPVVDACAVDQDRVALRCTTVDAAGAWPEPDGTRTGDDWLGVDHPRRVAAVLFLPNDQSYDRPSCATDPKDGGGKHPPKSASTGDQL</sequence>
<reference evidence="2 3" key="1">
    <citation type="submission" date="2017-03" db="EMBL/GenBank/DDBJ databases">
        <title>Complete Genome Sequence of a natural compounds producer, Streptomyces violaceus S21.</title>
        <authorList>
            <person name="Zhong C."/>
            <person name="Zhao Z."/>
            <person name="Fu J."/>
            <person name="Zong G."/>
            <person name="Qin R."/>
            <person name="Cao G."/>
        </authorList>
    </citation>
    <scope>NUCLEOTIDE SEQUENCE [LARGE SCALE GENOMIC DNA]</scope>
    <source>
        <strain evidence="2 3">S21</strain>
    </source>
</reference>